<dbReference type="Gene3D" id="1.10.10.60">
    <property type="entry name" value="Homeodomain-like"/>
    <property type="match status" value="1"/>
</dbReference>
<dbReference type="PANTHER" id="PTHR30055">
    <property type="entry name" value="HTH-TYPE TRANSCRIPTIONAL REGULATOR RUTR"/>
    <property type="match status" value="1"/>
</dbReference>
<dbReference type="InterPro" id="IPR004111">
    <property type="entry name" value="Repressor_TetR_C"/>
</dbReference>
<evidence type="ECO:0000313" key="7">
    <source>
        <dbReference type="EMBL" id="QBR88414.1"/>
    </source>
</evidence>
<reference evidence="7 8" key="1">
    <citation type="submission" date="2019-03" db="EMBL/GenBank/DDBJ databases">
        <authorList>
            <person name="Dong K."/>
        </authorList>
    </citation>
    <scope>NUCLEOTIDE SEQUENCE [LARGE SCALE GENOMIC DNA]</scope>
    <source>
        <strain evidence="8">dk512</strain>
    </source>
</reference>
<dbReference type="InterPro" id="IPR003012">
    <property type="entry name" value="Tet_transcr_reg_TetR"/>
</dbReference>
<keyword evidence="1" id="KW-0678">Repressor</keyword>
<keyword evidence="3 5" id="KW-0238">DNA-binding</keyword>
<dbReference type="Pfam" id="PF02909">
    <property type="entry name" value="TetR_C_1"/>
    <property type="match status" value="1"/>
</dbReference>
<dbReference type="InterPro" id="IPR036271">
    <property type="entry name" value="Tet_transcr_reg_TetR-rel_C_sf"/>
</dbReference>
<dbReference type="Pfam" id="PF00440">
    <property type="entry name" value="TetR_N"/>
    <property type="match status" value="1"/>
</dbReference>
<dbReference type="PANTHER" id="PTHR30055:SF151">
    <property type="entry name" value="TRANSCRIPTIONAL REGULATORY PROTEIN"/>
    <property type="match status" value="1"/>
</dbReference>
<keyword evidence="4" id="KW-0804">Transcription</keyword>
<organism evidence="7 8">
    <name type="scientific">Microbacterium wangchenii</name>
    <dbReference type="NCBI Taxonomy" id="2541726"/>
    <lineage>
        <taxon>Bacteria</taxon>
        <taxon>Bacillati</taxon>
        <taxon>Actinomycetota</taxon>
        <taxon>Actinomycetes</taxon>
        <taxon>Micrococcales</taxon>
        <taxon>Microbacteriaceae</taxon>
        <taxon>Microbacterium</taxon>
    </lineage>
</organism>
<evidence type="ECO:0000256" key="4">
    <source>
        <dbReference type="ARBA" id="ARBA00023163"/>
    </source>
</evidence>
<dbReference type="Gene3D" id="1.10.357.10">
    <property type="entry name" value="Tetracycline Repressor, domain 2"/>
    <property type="match status" value="1"/>
</dbReference>
<gene>
    <name evidence="7" type="ORF">E4K62_06770</name>
</gene>
<feature type="DNA-binding region" description="H-T-H motif" evidence="5">
    <location>
        <begin position="50"/>
        <end position="69"/>
    </location>
</feature>
<dbReference type="Proteomes" id="UP000295748">
    <property type="component" value="Chromosome"/>
</dbReference>
<dbReference type="InterPro" id="IPR001647">
    <property type="entry name" value="HTH_TetR"/>
</dbReference>
<dbReference type="EMBL" id="CP038266">
    <property type="protein sequence ID" value="QBR88414.1"/>
    <property type="molecule type" value="Genomic_DNA"/>
</dbReference>
<proteinExistence type="predicted"/>
<name>A0ABX5SU73_9MICO</name>
<dbReference type="InterPro" id="IPR009057">
    <property type="entry name" value="Homeodomain-like_sf"/>
</dbReference>
<keyword evidence="8" id="KW-1185">Reference proteome</keyword>
<accession>A0ABX5SU73</accession>
<evidence type="ECO:0000259" key="6">
    <source>
        <dbReference type="PROSITE" id="PS50977"/>
    </source>
</evidence>
<evidence type="ECO:0000256" key="5">
    <source>
        <dbReference type="PROSITE-ProRule" id="PRU00335"/>
    </source>
</evidence>
<dbReference type="SUPFAM" id="SSF48498">
    <property type="entry name" value="Tetracyclin repressor-like, C-terminal domain"/>
    <property type="match status" value="1"/>
</dbReference>
<dbReference type="SUPFAM" id="SSF46689">
    <property type="entry name" value="Homeodomain-like"/>
    <property type="match status" value="1"/>
</dbReference>
<sequence length="237" mass="25259">MPKTLIDLLWRGHPNAPDGGSRGPRAKRSTTAVVDGAIALADTEGLDALTVRALAQSLGMSTMSVYTHVNSRDDLLVLMTDSAHAAMSLPPYRGTDWRARVRAVADSNLALLTAHPWLLEVHDPRSALGPGTIAKYDHELHAFDDTGIDGVERDAALTFVLDFVRANTSARLVATGFDAVWSDATVKLGEYVGRDYPLARRVGAAAGERMGGPYSPAAAWEFGLGRIIAGLAAIIDE</sequence>
<feature type="domain" description="HTH tetR-type" evidence="6">
    <location>
        <begin position="27"/>
        <end position="87"/>
    </location>
</feature>
<evidence type="ECO:0000256" key="1">
    <source>
        <dbReference type="ARBA" id="ARBA00022491"/>
    </source>
</evidence>
<dbReference type="PRINTS" id="PR00400">
    <property type="entry name" value="TETREPRESSOR"/>
</dbReference>
<evidence type="ECO:0000256" key="2">
    <source>
        <dbReference type="ARBA" id="ARBA00023015"/>
    </source>
</evidence>
<evidence type="ECO:0000256" key="3">
    <source>
        <dbReference type="ARBA" id="ARBA00023125"/>
    </source>
</evidence>
<protein>
    <submittedName>
        <fullName evidence="7">TetR family transcriptional regulator</fullName>
    </submittedName>
</protein>
<keyword evidence="2" id="KW-0805">Transcription regulation</keyword>
<dbReference type="RefSeq" id="WP_135065247.1">
    <property type="nucleotide sequence ID" value="NZ_CP038266.1"/>
</dbReference>
<dbReference type="PROSITE" id="PS50977">
    <property type="entry name" value="HTH_TETR_2"/>
    <property type="match status" value="1"/>
</dbReference>
<dbReference type="InterPro" id="IPR050109">
    <property type="entry name" value="HTH-type_TetR-like_transc_reg"/>
</dbReference>
<evidence type="ECO:0000313" key="8">
    <source>
        <dbReference type="Proteomes" id="UP000295748"/>
    </source>
</evidence>